<dbReference type="Proteomes" id="UP000305401">
    <property type="component" value="Unassembled WGS sequence"/>
</dbReference>
<proteinExistence type="predicted"/>
<gene>
    <name evidence="1" type="ORF">E5990_07385</name>
</gene>
<reference evidence="1" key="1">
    <citation type="submission" date="2019-04" db="EMBL/GenBank/DDBJ databases">
        <title>Microbes associate with the intestines of laboratory mice.</title>
        <authorList>
            <person name="Navarre W."/>
            <person name="Wong E."/>
            <person name="Huang K.C."/>
            <person name="Tropini C."/>
            <person name="Ng K."/>
            <person name="Yu B."/>
        </authorList>
    </citation>
    <scope>NUCLEOTIDE SEQUENCE</scope>
    <source>
        <strain evidence="1">NM86_A22</strain>
    </source>
</reference>
<accession>A0AC61S4L4</accession>
<evidence type="ECO:0000313" key="2">
    <source>
        <dbReference type="Proteomes" id="UP000305401"/>
    </source>
</evidence>
<comment type="caution">
    <text evidence="1">The sequence shown here is derived from an EMBL/GenBank/DDBJ whole genome shotgun (WGS) entry which is preliminary data.</text>
</comment>
<dbReference type="EMBL" id="SSTG01000088">
    <property type="protein sequence ID" value="THG48309.1"/>
    <property type="molecule type" value="Genomic_DNA"/>
</dbReference>
<sequence length="152" mass="16367">MCHDMNLMHQKRACLRPVWLTALVLCVWPMHAQTVVFEYDNGGNRVRREAQATPQVQPAKASPAKPGASPMLTDGISIGPNPTTGIVKVEITGFGTGSVASICVYNTSGQLLLKTKATDPATEINIAGRPDGVYIFNVETGKSKTRSMIVKQ</sequence>
<organism evidence="1 2">
    <name type="scientific">Muribaculum caecicola</name>
    <dbReference type="NCBI Taxonomy" id="3038144"/>
    <lineage>
        <taxon>Bacteria</taxon>
        <taxon>Pseudomonadati</taxon>
        <taxon>Bacteroidota</taxon>
        <taxon>Bacteroidia</taxon>
        <taxon>Bacteroidales</taxon>
        <taxon>Muribaculaceae</taxon>
        <taxon>Muribaculum</taxon>
    </lineage>
</organism>
<keyword evidence="2" id="KW-1185">Reference proteome</keyword>
<protein>
    <submittedName>
        <fullName evidence="1">T9SS type A sorting domain-containing protein</fullName>
    </submittedName>
</protein>
<evidence type="ECO:0000313" key="1">
    <source>
        <dbReference type="EMBL" id="THG48309.1"/>
    </source>
</evidence>
<name>A0AC61S4L4_9BACT</name>